<comment type="caution">
    <text evidence="8">The sequence shown here is derived from an EMBL/GenBank/DDBJ whole genome shotgun (WGS) entry which is preliminary data.</text>
</comment>
<evidence type="ECO:0000259" key="7">
    <source>
        <dbReference type="PROSITE" id="PS51383"/>
    </source>
</evidence>
<dbReference type="PANTHER" id="PTHR12592">
    <property type="entry name" value="ATP-DEPENDENT (S)-NAD(P)H-HYDRATE DEHYDRATASE FAMILY MEMBER"/>
    <property type="match status" value="1"/>
</dbReference>
<evidence type="ECO:0000256" key="1">
    <source>
        <dbReference type="ARBA" id="ARBA00022741"/>
    </source>
</evidence>
<dbReference type="GO" id="GO:0052855">
    <property type="term" value="F:ADP-dependent NAD(P)H-hydrate dehydratase activity"/>
    <property type="evidence" value="ECO:0007669"/>
    <property type="project" value="UniProtKB-UniRule"/>
</dbReference>
<dbReference type="SUPFAM" id="SSF53613">
    <property type="entry name" value="Ribokinase-like"/>
    <property type="match status" value="1"/>
</dbReference>
<evidence type="ECO:0000313" key="9">
    <source>
        <dbReference type="Proteomes" id="UP000295328"/>
    </source>
</evidence>
<comment type="catalytic activity">
    <reaction evidence="6">
        <text>(6S)-NADPHX + ADP = AMP + phosphate + NADPH + H(+)</text>
        <dbReference type="Rhea" id="RHEA:32235"/>
        <dbReference type="ChEBI" id="CHEBI:15378"/>
        <dbReference type="ChEBI" id="CHEBI:43474"/>
        <dbReference type="ChEBI" id="CHEBI:57783"/>
        <dbReference type="ChEBI" id="CHEBI:64076"/>
        <dbReference type="ChEBI" id="CHEBI:456215"/>
        <dbReference type="ChEBI" id="CHEBI:456216"/>
        <dbReference type="EC" id="4.2.1.136"/>
    </reaction>
</comment>
<keyword evidence="9" id="KW-1185">Reference proteome</keyword>
<comment type="similarity">
    <text evidence="6">Belongs to the NnrD/CARKD family.</text>
</comment>
<dbReference type="Gene3D" id="3.40.1190.20">
    <property type="match status" value="1"/>
</dbReference>
<feature type="binding site" evidence="6">
    <location>
        <position position="148"/>
    </location>
    <ligand>
        <name>(6S)-NADPHX</name>
        <dbReference type="ChEBI" id="CHEBI:64076"/>
    </ligand>
</feature>
<dbReference type="AlphaFoldDB" id="A0A4R6BJZ9"/>
<organism evidence="8 9">
    <name type="scientific">Macrococcus hajekii</name>
    <dbReference type="NCBI Taxonomy" id="198482"/>
    <lineage>
        <taxon>Bacteria</taxon>
        <taxon>Bacillati</taxon>
        <taxon>Bacillota</taxon>
        <taxon>Bacilli</taxon>
        <taxon>Bacillales</taxon>
        <taxon>Staphylococcaceae</taxon>
        <taxon>Macrococcus</taxon>
    </lineage>
</organism>
<gene>
    <name evidence="6" type="primary">nnrD</name>
    <name evidence="8" type="ORF">ERX37_07480</name>
</gene>
<keyword evidence="4 6" id="KW-0520">NAD</keyword>
<evidence type="ECO:0000256" key="3">
    <source>
        <dbReference type="ARBA" id="ARBA00022857"/>
    </source>
</evidence>
<feature type="binding site" evidence="6">
    <location>
        <position position="211"/>
    </location>
    <ligand>
        <name>(6S)-NADPHX</name>
        <dbReference type="ChEBI" id="CHEBI:64076"/>
    </ligand>
</feature>
<dbReference type="CDD" id="cd01171">
    <property type="entry name" value="YXKO-related"/>
    <property type="match status" value="1"/>
</dbReference>
<comment type="function">
    <text evidence="6">Catalyzes the dehydration of the S-form of NAD(P)HX at the expense of ADP, which is converted to AMP. Together with NAD(P)HX epimerase, which catalyzes the epimerization of the S- and R-forms, the enzyme allows the repair of both epimers of NAD(P)HX, a damaged form of NAD(P)H that is a result of enzymatic or heat-dependent hydration.</text>
</comment>
<dbReference type="EMBL" id="SCWE01000002">
    <property type="protein sequence ID" value="TDM02035.1"/>
    <property type="molecule type" value="Genomic_DNA"/>
</dbReference>
<dbReference type="InterPro" id="IPR017953">
    <property type="entry name" value="Carbohydrate_kinase_pred_CS"/>
</dbReference>
<dbReference type="GO" id="GO:0052856">
    <property type="term" value="F:NAD(P)HX epimerase activity"/>
    <property type="evidence" value="ECO:0007669"/>
    <property type="project" value="TreeGrafter"/>
</dbReference>
<dbReference type="Proteomes" id="UP000295328">
    <property type="component" value="Unassembled WGS sequence"/>
</dbReference>
<feature type="binding site" evidence="6">
    <location>
        <position position="97"/>
    </location>
    <ligand>
        <name>(6S)-NADPHX</name>
        <dbReference type="ChEBI" id="CHEBI:64076"/>
    </ligand>
</feature>
<feature type="binding site" evidence="6">
    <location>
        <position position="210"/>
    </location>
    <ligand>
        <name>AMP</name>
        <dbReference type="ChEBI" id="CHEBI:456215"/>
    </ligand>
</feature>
<dbReference type="PROSITE" id="PS01050">
    <property type="entry name" value="YJEF_C_2"/>
    <property type="match status" value="1"/>
</dbReference>
<name>A0A4R6BJZ9_9STAP</name>
<protein>
    <recommendedName>
        <fullName evidence="6">ADP-dependent (S)-NAD(P)H-hydrate dehydratase</fullName>
        <ecNumber evidence="6">4.2.1.136</ecNumber>
    </recommendedName>
    <alternativeName>
        <fullName evidence="6">ADP-dependent NAD(P)HX dehydratase</fullName>
    </alternativeName>
</protein>
<evidence type="ECO:0000256" key="5">
    <source>
        <dbReference type="ARBA" id="ARBA00023239"/>
    </source>
</evidence>
<dbReference type="InterPro" id="IPR029056">
    <property type="entry name" value="Ribokinase-like"/>
</dbReference>
<evidence type="ECO:0000256" key="6">
    <source>
        <dbReference type="HAMAP-Rule" id="MF_01965"/>
    </source>
</evidence>
<dbReference type="RefSeq" id="WP_133430047.1">
    <property type="nucleotide sequence ID" value="NZ_BMCC01000003.1"/>
</dbReference>
<evidence type="ECO:0000313" key="8">
    <source>
        <dbReference type="EMBL" id="TDM02035.1"/>
    </source>
</evidence>
<dbReference type="GO" id="GO:0046496">
    <property type="term" value="P:nicotinamide nucleotide metabolic process"/>
    <property type="evidence" value="ECO:0007669"/>
    <property type="project" value="UniProtKB-UniRule"/>
</dbReference>
<comment type="caution">
    <text evidence="6">Lacks conserved residue(s) required for the propagation of feature annotation.</text>
</comment>
<dbReference type="GO" id="GO:0110051">
    <property type="term" value="P:metabolite repair"/>
    <property type="evidence" value="ECO:0007669"/>
    <property type="project" value="TreeGrafter"/>
</dbReference>
<proteinExistence type="inferred from homology"/>
<reference evidence="8 9" key="1">
    <citation type="submission" date="2019-01" db="EMBL/GenBank/DDBJ databases">
        <title>Draft genome sequences of the type strains of six Macrococcus species.</title>
        <authorList>
            <person name="Mazhar S."/>
            <person name="Altermann E."/>
            <person name="Hill C."/>
            <person name="Mcauliffe O."/>
        </authorList>
    </citation>
    <scope>NUCLEOTIDE SEQUENCE [LARGE SCALE GENOMIC DNA]</scope>
    <source>
        <strain evidence="8 9">CCM4809</strain>
    </source>
</reference>
<keyword evidence="3 6" id="KW-0521">NADP</keyword>
<dbReference type="GO" id="GO:0005524">
    <property type="term" value="F:ATP binding"/>
    <property type="evidence" value="ECO:0007669"/>
    <property type="project" value="UniProtKB-KW"/>
</dbReference>
<dbReference type="PROSITE" id="PS51383">
    <property type="entry name" value="YJEF_C_3"/>
    <property type="match status" value="1"/>
</dbReference>
<feature type="domain" description="YjeF C-terminal" evidence="7">
    <location>
        <begin position="1"/>
        <end position="267"/>
    </location>
</feature>
<dbReference type="Pfam" id="PF01256">
    <property type="entry name" value="Carb_kinase"/>
    <property type="match status" value="1"/>
</dbReference>
<dbReference type="EC" id="4.2.1.136" evidence="6"/>
<sequence>MQTIESITIPRRDPKSHKGDYGRILLIGGNQNMGGSIMLSSRACVYSGGGLTTVCTHQSNHTALHSRCPEAMVSDLADIKRLTKLVTEADCILVGPGLGLDIKGNNTLTFIFQHIQPHQTIIIDGDAITILSKLRHPLPECEVIFTPHQMEWERLSSIPIDEQTPEKNRAAAERLGAHIILKKHHTELYLKSGNFKIEKGNPAMASGGMGDTLAGMLAGLIGQFEIEDAIKYAVYIHSKIGDQLSEKMYVTPPSKIIDEIPYMMKRLEANK</sequence>
<dbReference type="OrthoDB" id="9806925at2"/>
<dbReference type="InterPro" id="IPR000631">
    <property type="entry name" value="CARKD"/>
</dbReference>
<comment type="subunit">
    <text evidence="6">Homotetramer.</text>
</comment>
<dbReference type="HAMAP" id="MF_01965">
    <property type="entry name" value="NADHX_dehydratase"/>
    <property type="match status" value="1"/>
</dbReference>
<evidence type="ECO:0000256" key="4">
    <source>
        <dbReference type="ARBA" id="ARBA00023027"/>
    </source>
</evidence>
<comment type="cofactor">
    <cofactor evidence="6">
        <name>Mg(2+)</name>
        <dbReference type="ChEBI" id="CHEBI:18420"/>
    </cofactor>
</comment>
<keyword evidence="2 6" id="KW-0067">ATP-binding</keyword>
<evidence type="ECO:0000256" key="2">
    <source>
        <dbReference type="ARBA" id="ARBA00022840"/>
    </source>
</evidence>
<dbReference type="PANTHER" id="PTHR12592:SF0">
    <property type="entry name" value="ATP-DEPENDENT (S)-NAD(P)H-HYDRATE DEHYDRATASE"/>
    <property type="match status" value="1"/>
</dbReference>
<keyword evidence="5 6" id="KW-0456">Lyase</keyword>
<keyword evidence="1 6" id="KW-0547">Nucleotide-binding</keyword>
<comment type="catalytic activity">
    <reaction evidence="6">
        <text>(6S)-NADHX + ADP = AMP + phosphate + NADH + H(+)</text>
        <dbReference type="Rhea" id="RHEA:32223"/>
        <dbReference type="ChEBI" id="CHEBI:15378"/>
        <dbReference type="ChEBI" id="CHEBI:43474"/>
        <dbReference type="ChEBI" id="CHEBI:57945"/>
        <dbReference type="ChEBI" id="CHEBI:64074"/>
        <dbReference type="ChEBI" id="CHEBI:456215"/>
        <dbReference type="ChEBI" id="CHEBI:456216"/>
        <dbReference type="EC" id="4.2.1.136"/>
    </reaction>
</comment>
<feature type="binding site" evidence="6">
    <location>
        <begin position="182"/>
        <end position="186"/>
    </location>
    <ligand>
        <name>AMP</name>
        <dbReference type="ChEBI" id="CHEBI:456215"/>
    </ligand>
</feature>
<dbReference type="NCBIfam" id="TIGR00196">
    <property type="entry name" value="yjeF_cterm"/>
    <property type="match status" value="1"/>
</dbReference>
<accession>A0A4R6BJZ9</accession>